<dbReference type="Proteomes" id="UP000824101">
    <property type="component" value="Unassembled WGS sequence"/>
</dbReference>
<sequence>MGRKQLSEKERQAYLEGLKRYHRKGIPVYIDDEELAESEWDRIFEIQEDGSFYMSDFVGSDSGCLTEIRFDKVKYK</sequence>
<dbReference type="EMBL" id="DXBC01000002">
    <property type="protein sequence ID" value="HIZ78175.1"/>
    <property type="molecule type" value="Genomic_DNA"/>
</dbReference>
<name>A0A9D2GG12_9FIRM</name>
<evidence type="ECO:0000313" key="1">
    <source>
        <dbReference type="EMBL" id="HIZ78175.1"/>
    </source>
</evidence>
<comment type="caution">
    <text evidence="1">The sequence shown here is derived from an EMBL/GenBank/DDBJ whole genome shotgun (WGS) entry which is preliminary data.</text>
</comment>
<dbReference type="AlphaFoldDB" id="A0A9D2GG12"/>
<evidence type="ECO:0000313" key="2">
    <source>
        <dbReference type="Proteomes" id="UP000824101"/>
    </source>
</evidence>
<protein>
    <submittedName>
        <fullName evidence="1">Uncharacterized protein</fullName>
    </submittedName>
</protein>
<organism evidence="1 2">
    <name type="scientific">Candidatus Lachnoclostridium stercorigallinarum</name>
    <dbReference type="NCBI Taxonomy" id="2838634"/>
    <lineage>
        <taxon>Bacteria</taxon>
        <taxon>Bacillati</taxon>
        <taxon>Bacillota</taxon>
        <taxon>Clostridia</taxon>
        <taxon>Lachnospirales</taxon>
        <taxon>Lachnospiraceae</taxon>
    </lineage>
</organism>
<reference evidence="1" key="2">
    <citation type="submission" date="2021-04" db="EMBL/GenBank/DDBJ databases">
        <authorList>
            <person name="Gilroy R."/>
        </authorList>
    </citation>
    <scope>NUCLEOTIDE SEQUENCE</scope>
    <source>
        <strain evidence="1">ChiBcec1-1093</strain>
    </source>
</reference>
<accession>A0A9D2GG12</accession>
<proteinExistence type="predicted"/>
<reference evidence="1" key="1">
    <citation type="journal article" date="2021" name="PeerJ">
        <title>Extensive microbial diversity within the chicken gut microbiome revealed by metagenomics and culture.</title>
        <authorList>
            <person name="Gilroy R."/>
            <person name="Ravi A."/>
            <person name="Getino M."/>
            <person name="Pursley I."/>
            <person name="Horton D.L."/>
            <person name="Alikhan N.F."/>
            <person name="Baker D."/>
            <person name="Gharbi K."/>
            <person name="Hall N."/>
            <person name="Watson M."/>
            <person name="Adriaenssens E.M."/>
            <person name="Foster-Nyarko E."/>
            <person name="Jarju S."/>
            <person name="Secka A."/>
            <person name="Antonio M."/>
            <person name="Oren A."/>
            <person name="Chaudhuri R.R."/>
            <person name="La Ragione R."/>
            <person name="Hildebrand F."/>
            <person name="Pallen M.J."/>
        </authorList>
    </citation>
    <scope>NUCLEOTIDE SEQUENCE</scope>
    <source>
        <strain evidence="1">ChiBcec1-1093</strain>
    </source>
</reference>
<gene>
    <name evidence="1" type="ORF">IAA17_00080</name>
</gene>